<dbReference type="KEGG" id="nmes:H9L09_00800"/>
<accession>A0A7G9RBV0</accession>
<name>A0A7G9RBV0_9ACTN</name>
<dbReference type="RefSeq" id="WP_187578917.1">
    <property type="nucleotide sequence ID" value="NZ_CP060713.1"/>
</dbReference>
<evidence type="ECO:0000313" key="2">
    <source>
        <dbReference type="EMBL" id="QNN53075.1"/>
    </source>
</evidence>
<proteinExistence type="predicted"/>
<reference evidence="2 3" key="1">
    <citation type="submission" date="2020-08" db="EMBL/GenBank/DDBJ databases">
        <title>Genome sequence of Nocardioides mesophilus KACC 16243T.</title>
        <authorList>
            <person name="Hyun D.-W."/>
            <person name="Bae J.-W."/>
        </authorList>
    </citation>
    <scope>NUCLEOTIDE SEQUENCE [LARGE SCALE GENOMIC DNA]</scope>
    <source>
        <strain evidence="2 3">KACC 16243</strain>
    </source>
</reference>
<feature type="transmembrane region" description="Helical" evidence="1">
    <location>
        <begin position="163"/>
        <end position="185"/>
    </location>
</feature>
<evidence type="ECO:0008006" key="4">
    <source>
        <dbReference type="Google" id="ProtNLM"/>
    </source>
</evidence>
<feature type="transmembrane region" description="Helical" evidence="1">
    <location>
        <begin position="115"/>
        <end position="135"/>
    </location>
</feature>
<sequence length="205" mass="20286">MSHDGPGAAPVDAGTQVAAATDGGGSRATSAAGPAGRDLVAVLGTSLLLGVVAAVLWWLLVDPAEFTRTAAGGLGMGEVELGKRFNDDGWFVVISGVLGLLSGAGFTWWRSRDPLLTSVLVVLGAALGVATMALLGRWLGPSAPASVADAAATGASLPVPLEVTGAVCYLVWPITALLGALLVLWSPGPGQTGSGASRTEDTASG</sequence>
<keyword evidence="3" id="KW-1185">Reference proteome</keyword>
<keyword evidence="1" id="KW-0812">Transmembrane</keyword>
<dbReference type="AlphaFoldDB" id="A0A7G9RBV0"/>
<dbReference type="EMBL" id="CP060713">
    <property type="protein sequence ID" value="QNN53075.1"/>
    <property type="molecule type" value="Genomic_DNA"/>
</dbReference>
<protein>
    <recommendedName>
        <fullName evidence="4">DUF2567 domain-containing protein</fullName>
    </recommendedName>
</protein>
<evidence type="ECO:0000313" key="3">
    <source>
        <dbReference type="Proteomes" id="UP000515947"/>
    </source>
</evidence>
<feature type="transmembrane region" description="Helical" evidence="1">
    <location>
        <begin position="39"/>
        <end position="60"/>
    </location>
</feature>
<feature type="transmembrane region" description="Helical" evidence="1">
    <location>
        <begin position="89"/>
        <end position="108"/>
    </location>
</feature>
<organism evidence="2 3">
    <name type="scientific">Nocardioides mesophilus</name>
    <dbReference type="NCBI Taxonomy" id="433659"/>
    <lineage>
        <taxon>Bacteria</taxon>
        <taxon>Bacillati</taxon>
        <taxon>Actinomycetota</taxon>
        <taxon>Actinomycetes</taxon>
        <taxon>Propionibacteriales</taxon>
        <taxon>Nocardioidaceae</taxon>
        <taxon>Nocardioides</taxon>
    </lineage>
</organism>
<keyword evidence="1" id="KW-0472">Membrane</keyword>
<evidence type="ECO:0000256" key="1">
    <source>
        <dbReference type="SAM" id="Phobius"/>
    </source>
</evidence>
<keyword evidence="1" id="KW-1133">Transmembrane helix</keyword>
<gene>
    <name evidence="2" type="ORF">H9L09_00800</name>
</gene>
<dbReference type="Proteomes" id="UP000515947">
    <property type="component" value="Chromosome"/>
</dbReference>